<evidence type="ECO:0000313" key="2">
    <source>
        <dbReference type="Proteomes" id="UP001348817"/>
    </source>
</evidence>
<dbReference type="EMBL" id="AP025322">
    <property type="protein sequence ID" value="BDD12916.1"/>
    <property type="molecule type" value="Genomic_DNA"/>
</dbReference>
<accession>A0AAU9CV39</accession>
<reference evidence="1 2" key="1">
    <citation type="submission" date="2021-12" db="EMBL/GenBank/DDBJ databases">
        <title>Genome sequencing of bacteria with rrn-lacking chromosome and rrn-plasmid.</title>
        <authorList>
            <person name="Anda M."/>
            <person name="Iwasaki W."/>
        </authorList>
    </citation>
    <scope>NUCLEOTIDE SEQUENCE [LARGE SCALE GENOMIC DNA]</scope>
    <source>
        <strain evidence="1 2">DSM 100852</strain>
        <plasmid evidence="1 2">pFA8</plasmid>
    </source>
</reference>
<gene>
    <name evidence="1" type="ORF">FUAX_53480</name>
</gene>
<sequence>MSLRQLHDILFDNRYTLPKGISKERVKELLGKAEGYYKSGDITIRKYGIMQITFFRDKLERYILRPESCGINLEDFDYDQSPNQGDPDFVLVSYTDEIDLIFDKEKGTLFQISVNLR</sequence>
<dbReference type="AlphaFoldDB" id="A0AAU9CV39"/>
<organism evidence="1 2">
    <name type="scientific">Fulvitalea axinellae</name>
    <dbReference type="NCBI Taxonomy" id="1182444"/>
    <lineage>
        <taxon>Bacteria</taxon>
        <taxon>Pseudomonadati</taxon>
        <taxon>Bacteroidota</taxon>
        <taxon>Cytophagia</taxon>
        <taxon>Cytophagales</taxon>
        <taxon>Persicobacteraceae</taxon>
        <taxon>Fulvitalea</taxon>
    </lineage>
</organism>
<proteinExistence type="predicted"/>
<dbReference type="Proteomes" id="UP001348817">
    <property type="component" value="Plasmid pFA8"/>
</dbReference>
<evidence type="ECO:0000313" key="1">
    <source>
        <dbReference type="EMBL" id="BDD12916.1"/>
    </source>
</evidence>
<protein>
    <submittedName>
        <fullName evidence="1">Uncharacterized protein</fullName>
    </submittedName>
</protein>
<dbReference type="KEGG" id="fax:FUAX_53480"/>
<keyword evidence="1" id="KW-0614">Plasmid</keyword>
<name>A0AAU9CV39_9BACT</name>
<geneLocation type="plasmid" evidence="1 2">
    <name>pFA8</name>
</geneLocation>
<dbReference type="RefSeq" id="WP_338396150.1">
    <property type="nucleotide sequence ID" value="NZ_AP025322.1"/>
</dbReference>
<keyword evidence="2" id="KW-1185">Reference proteome</keyword>